<dbReference type="PANTHER" id="PTHR33333:SF46">
    <property type="entry name" value="LOW QUALITY PROTEIN: GLYCINE-RICH PROTEIN DOT1"/>
    <property type="match status" value="1"/>
</dbReference>
<keyword evidence="1" id="KW-1133">Transmembrane helix</keyword>
<keyword evidence="1" id="KW-0812">Transmembrane</keyword>
<name>A0AAW1HH03_SAPOF</name>
<protein>
    <submittedName>
        <fullName evidence="2">Uncharacterized protein</fullName>
    </submittedName>
</protein>
<organism evidence="2 3">
    <name type="scientific">Saponaria officinalis</name>
    <name type="common">Common soapwort</name>
    <name type="synonym">Lychnis saponaria</name>
    <dbReference type="NCBI Taxonomy" id="3572"/>
    <lineage>
        <taxon>Eukaryota</taxon>
        <taxon>Viridiplantae</taxon>
        <taxon>Streptophyta</taxon>
        <taxon>Embryophyta</taxon>
        <taxon>Tracheophyta</taxon>
        <taxon>Spermatophyta</taxon>
        <taxon>Magnoliopsida</taxon>
        <taxon>eudicotyledons</taxon>
        <taxon>Gunneridae</taxon>
        <taxon>Pentapetalae</taxon>
        <taxon>Caryophyllales</taxon>
        <taxon>Caryophyllaceae</taxon>
        <taxon>Caryophylleae</taxon>
        <taxon>Saponaria</taxon>
    </lineage>
</organism>
<dbReference type="AlphaFoldDB" id="A0AAW1HH03"/>
<proteinExistence type="predicted"/>
<dbReference type="Proteomes" id="UP001443914">
    <property type="component" value="Unassembled WGS sequence"/>
</dbReference>
<dbReference type="InterPro" id="IPR039926">
    <property type="entry name" value="Egg_app_1"/>
</dbReference>
<keyword evidence="1" id="KW-0472">Membrane</keyword>
<dbReference type="EMBL" id="JBDFQZ010000011">
    <property type="protein sequence ID" value="KAK9676031.1"/>
    <property type="molecule type" value="Genomic_DNA"/>
</dbReference>
<reference evidence="2" key="1">
    <citation type="submission" date="2024-03" db="EMBL/GenBank/DDBJ databases">
        <title>WGS assembly of Saponaria officinalis var. Norfolk2.</title>
        <authorList>
            <person name="Jenkins J."/>
            <person name="Shu S."/>
            <person name="Grimwood J."/>
            <person name="Barry K."/>
            <person name="Goodstein D."/>
            <person name="Schmutz J."/>
            <person name="Leebens-Mack J."/>
            <person name="Osbourn A."/>
        </authorList>
    </citation>
    <scope>NUCLEOTIDE SEQUENCE [LARGE SCALE GENOMIC DNA]</scope>
    <source>
        <strain evidence="2">JIC</strain>
    </source>
</reference>
<evidence type="ECO:0000313" key="3">
    <source>
        <dbReference type="Proteomes" id="UP001443914"/>
    </source>
</evidence>
<evidence type="ECO:0000256" key="1">
    <source>
        <dbReference type="SAM" id="Phobius"/>
    </source>
</evidence>
<comment type="caution">
    <text evidence="2">The sequence shown here is derived from an EMBL/GenBank/DDBJ whole genome shotgun (WGS) entry which is preliminary data.</text>
</comment>
<gene>
    <name evidence="2" type="ORF">RND81_11G049100</name>
</gene>
<sequence>MDNYIGVALAVATAVAVLLFSGFGNGDKMMKAPGQPGVKIPRNVFENDPSSYFRNLRKN</sequence>
<keyword evidence="3" id="KW-1185">Reference proteome</keyword>
<feature type="transmembrane region" description="Helical" evidence="1">
    <location>
        <begin position="6"/>
        <end position="23"/>
    </location>
</feature>
<accession>A0AAW1HH03</accession>
<evidence type="ECO:0000313" key="2">
    <source>
        <dbReference type="EMBL" id="KAK9676031.1"/>
    </source>
</evidence>
<dbReference type="PANTHER" id="PTHR33333">
    <property type="entry name" value="ERYTHROCYTE MEMBRANE PROTEIN 1-LIKE"/>
    <property type="match status" value="1"/>
</dbReference>